<dbReference type="EMBL" id="JAAALK010000290">
    <property type="protein sequence ID" value="KAG8046379.1"/>
    <property type="molecule type" value="Genomic_DNA"/>
</dbReference>
<keyword evidence="2" id="KW-1185">Reference proteome</keyword>
<evidence type="ECO:0000313" key="1">
    <source>
        <dbReference type="EMBL" id="KAG8046379.1"/>
    </source>
</evidence>
<name>A0A8J5RID6_ZIZPA</name>
<sequence>MVNGHQRTAELSDLRKRCIEKTQMKSESEEEELVRGYCQAHFHFAACGVVLGRSRSRIRLGRHLFDPSKIDK</sequence>
<dbReference type="Proteomes" id="UP000729402">
    <property type="component" value="Unassembled WGS sequence"/>
</dbReference>
<accession>A0A8J5RID6</accession>
<gene>
    <name evidence="1" type="ORF">GUJ93_ZPchr0008g12192</name>
</gene>
<proteinExistence type="predicted"/>
<evidence type="ECO:0000313" key="2">
    <source>
        <dbReference type="Proteomes" id="UP000729402"/>
    </source>
</evidence>
<reference evidence="1" key="1">
    <citation type="journal article" date="2021" name="bioRxiv">
        <title>Whole Genome Assembly and Annotation of Northern Wild Rice, Zizania palustris L., Supports a Whole Genome Duplication in the Zizania Genus.</title>
        <authorList>
            <person name="Haas M."/>
            <person name="Kono T."/>
            <person name="Macchietto M."/>
            <person name="Millas R."/>
            <person name="McGilp L."/>
            <person name="Shao M."/>
            <person name="Duquette J."/>
            <person name="Hirsch C.N."/>
            <person name="Kimball J."/>
        </authorList>
    </citation>
    <scope>NUCLEOTIDE SEQUENCE</scope>
    <source>
        <tissue evidence="1">Fresh leaf tissue</tissue>
    </source>
</reference>
<dbReference type="AlphaFoldDB" id="A0A8J5RID6"/>
<organism evidence="1 2">
    <name type="scientific">Zizania palustris</name>
    <name type="common">Northern wild rice</name>
    <dbReference type="NCBI Taxonomy" id="103762"/>
    <lineage>
        <taxon>Eukaryota</taxon>
        <taxon>Viridiplantae</taxon>
        <taxon>Streptophyta</taxon>
        <taxon>Embryophyta</taxon>
        <taxon>Tracheophyta</taxon>
        <taxon>Spermatophyta</taxon>
        <taxon>Magnoliopsida</taxon>
        <taxon>Liliopsida</taxon>
        <taxon>Poales</taxon>
        <taxon>Poaceae</taxon>
        <taxon>BOP clade</taxon>
        <taxon>Oryzoideae</taxon>
        <taxon>Oryzeae</taxon>
        <taxon>Zizaniinae</taxon>
        <taxon>Zizania</taxon>
    </lineage>
</organism>
<comment type="caution">
    <text evidence="1">The sequence shown here is derived from an EMBL/GenBank/DDBJ whole genome shotgun (WGS) entry which is preliminary data.</text>
</comment>
<reference evidence="1" key="2">
    <citation type="submission" date="2021-02" db="EMBL/GenBank/DDBJ databases">
        <authorList>
            <person name="Kimball J.A."/>
            <person name="Haas M.W."/>
            <person name="Macchietto M."/>
            <person name="Kono T."/>
            <person name="Duquette J."/>
            <person name="Shao M."/>
        </authorList>
    </citation>
    <scope>NUCLEOTIDE SEQUENCE</scope>
    <source>
        <tissue evidence="1">Fresh leaf tissue</tissue>
    </source>
</reference>
<protein>
    <submittedName>
        <fullName evidence="1">Uncharacterized protein</fullName>
    </submittedName>
</protein>